<evidence type="ECO:0000313" key="2">
    <source>
        <dbReference type="EMBL" id="EME39983.1"/>
    </source>
</evidence>
<reference evidence="2 3" key="2">
    <citation type="journal article" date="2012" name="PLoS Pathog.">
        <title>Diverse lifestyles and strategies of plant pathogenesis encoded in the genomes of eighteen Dothideomycetes fungi.</title>
        <authorList>
            <person name="Ohm R.A."/>
            <person name="Feau N."/>
            <person name="Henrissat B."/>
            <person name="Schoch C.L."/>
            <person name="Horwitz B.A."/>
            <person name="Barry K.W."/>
            <person name="Condon B.J."/>
            <person name="Copeland A.C."/>
            <person name="Dhillon B."/>
            <person name="Glaser F."/>
            <person name="Hesse C.N."/>
            <person name="Kosti I."/>
            <person name="LaButti K."/>
            <person name="Lindquist E.A."/>
            <person name="Lucas S."/>
            <person name="Salamov A.A."/>
            <person name="Bradshaw R.E."/>
            <person name="Ciuffetti L."/>
            <person name="Hamelin R.C."/>
            <person name="Kema G.H.J."/>
            <person name="Lawrence C."/>
            <person name="Scott J.A."/>
            <person name="Spatafora J.W."/>
            <person name="Turgeon B.G."/>
            <person name="de Wit P.J.G.M."/>
            <person name="Zhong S."/>
            <person name="Goodwin S.B."/>
            <person name="Grigoriev I.V."/>
        </authorList>
    </citation>
    <scope>NUCLEOTIDE SEQUENCE [LARGE SCALE GENOMIC DNA]</scope>
    <source>
        <strain evidence="3">NZE10 / CBS 128990</strain>
    </source>
</reference>
<dbReference type="STRING" id="675120.N1PC45"/>
<organism evidence="2 3">
    <name type="scientific">Dothistroma septosporum (strain NZE10 / CBS 128990)</name>
    <name type="common">Red band needle blight fungus</name>
    <name type="synonym">Mycosphaerella pini</name>
    <dbReference type="NCBI Taxonomy" id="675120"/>
    <lineage>
        <taxon>Eukaryota</taxon>
        <taxon>Fungi</taxon>
        <taxon>Dikarya</taxon>
        <taxon>Ascomycota</taxon>
        <taxon>Pezizomycotina</taxon>
        <taxon>Dothideomycetes</taxon>
        <taxon>Dothideomycetidae</taxon>
        <taxon>Mycosphaerellales</taxon>
        <taxon>Mycosphaerellaceae</taxon>
        <taxon>Dothistroma</taxon>
    </lineage>
</organism>
<dbReference type="EMBL" id="KB446544">
    <property type="protein sequence ID" value="EME39983.1"/>
    <property type="molecule type" value="Genomic_DNA"/>
</dbReference>
<dbReference type="AlphaFoldDB" id="N1PC45"/>
<feature type="non-terminal residue" evidence="2">
    <location>
        <position position="114"/>
    </location>
</feature>
<protein>
    <recommendedName>
        <fullName evidence="1">Heterokaryon incompatibility domain-containing protein</fullName>
    </recommendedName>
</protein>
<sequence length="114" mass="12968">SIRLVRVAPRRCHEAIAVEIVDSVLGSVALFKALSYIWRADKPRHSVSCGQPALEVGHSLWCALRHILDGSVEQHVWVDAICIDQYNNTERAQQVHSMRQTYQFADQTIIWLGM</sequence>
<dbReference type="InterPro" id="IPR052895">
    <property type="entry name" value="HetReg/Transcr_Mod"/>
</dbReference>
<dbReference type="Pfam" id="PF06985">
    <property type="entry name" value="HET"/>
    <property type="match status" value="1"/>
</dbReference>
<dbReference type="HOGENOM" id="CLU_004184_6_2_1"/>
<accession>N1PC45</accession>
<dbReference type="OrthoDB" id="3647238at2759"/>
<dbReference type="Proteomes" id="UP000016933">
    <property type="component" value="Unassembled WGS sequence"/>
</dbReference>
<reference evidence="3" key="1">
    <citation type="journal article" date="2012" name="PLoS Genet.">
        <title>The genomes of the fungal plant pathogens Cladosporium fulvum and Dothistroma septosporum reveal adaptation to different hosts and lifestyles but also signatures of common ancestry.</title>
        <authorList>
            <person name="de Wit P.J.G.M."/>
            <person name="van der Burgt A."/>
            <person name="Oekmen B."/>
            <person name="Stergiopoulos I."/>
            <person name="Abd-Elsalam K.A."/>
            <person name="Aerts A.L."/>
            <person name="Bahkali A.H."/>
            <person name="Beenen H.G."/>
            <person name="Chettri P."/>
            <person name="Cox M.P."/>
            <person name="Datema E."/>
            <person name="de Vries R.P."/>
            <person name="Dhillon B."/>
            <person name="Ganley A.R."/>
            <person name="Griffiths S.A."/>
            <person name="Guo Y."/>
            <person name="Hamelin R.C."/>
            <person name="Henrissat B."/>
            <person name="Kabir M.S."/>
            <person name="Jashni M.K."/>
            <person name="Kema G."/>
            <person name="Klaubauf S."/>
            <person name="Lapidus A."/>
            <person name="Levasseur A."/>
            <person name="Lindquist E."/>
            <person name="Mehrabi R."/>
            <person name="Ohm R.A."/>
            <person name="Owen T.J."/>
            <person name="Salamov A."/>
            <person name="Schwelm A."/>
            <person name="Schijlen E."/>
            <person name="Sun H."/>
            <person name="van den Burg H.A."/>
            <person name="van Ham R.C.H.J."/>
            <person name="Zhang S."/>
            <person name="Goodwin S.B."/>
            <person name="Grigoriev I.V."/>
            <person name="Collemare J."/>
            <person name="Bradshaw R.E."/>
        </authorList>
    </citation>
    <scope>NUCLEOTIDE SEQUENCE [LARGE SCALE GENOMIC DNA]</scope>
    <source>
        <strain evidence="3">NZE10 / CBS 128990</strain>
    </source>
</reference>
<dbReference type="PANTHER" id="PTHR24148:SF73">
    <property type="entry name" value="HET DOMAIN PROTEIN (AFU_ORTHOLOGUE AFUA_8G01020)"/>
    <property type="match status" value="1"/>
</dbReference>
<proteinExistence type="predicted"/>
<dbReference type="InterPro" id="IPR010730">
    <property type="entry name" value="HET"/>
</dbReference>
<name>N1PC45_DOTSN</name>
<dbReference type="PANTHER" id="PTHR24148">
    <property type="entry name" value="ANKYRIN REPEAT DOMAIN-CONTAINING PROTEIN 39 HOMOLOG-RELATED"/>
    <property type="match status" value="1"/>
</dbReference>
<keyword evidence="3" id="KW-1185">Reference proteome</keyword>
<gene>
    <name evidence="2" type="ORF">DOTSEDRAFT_93540</name>
</gene>
<evidence type="ECO:0000313" key="3">
    <source>
        <dbReference type="Proteomes" id="UP000016933"/>
    </source>
</evidence>
<feature type="non-terminal residue" evidence="2">
    <location>
        <position position="1"/>
    </location>
</feature>
<feature type="domain" description="Heterokaryon incompatibility" evidence="1">
    <location>
        <begin position="31"/>
        <end position="113"/>
    </location>
</feature>
<evidence type="ECO:0000259" key="1">
    <source>
        <dbReference type="Pfam" id="PF06985"/>
    </source>
</evidence>